<dbReference type="InterPro" id="IPR017937">
    <property type="entry name" value="Thioredoxin_CS"/>
</dbReference>
<protein>
    <submittedName>
        <fullName evidence="6">Thioredoxin</fullName>
    </submittedName>
</protein>
<keyword evidence="2" id="KW-0201">Cytochrome c-type biogenesis</keyword>
<evidence type="ECO:0000313" key="7">
    <source>
        <dbReference type="Proteomes" id="UP000289718"/>
    </source>
</evidence>
<comment type="subcellular location">
    <subcellularLocation>
        <location evidence="1">Cell envelope</location>
    </subcellularLocation>
</comment>
<dbReference type="OrthoDB" id="9813820at2"/>
<dbReference type="GO" id="GO:0030313">
    <property type="term" value="C:cell envelope"/>
    <property type="evidence" value="ECO:0007669"/>
    <property type="project" value="UniProtKB-SubCell"/>
</dbReference>
<dbReference type="RefSeq" id="WP_129060120.1">
    <property type="nucleotide sequence ID" value="NZ_NXIE01000001.1"/>
</dbReference>
<dbReference type="AlphaFoldDB" id="A0A4Q1AY92"/>
<dbReference type="EMBL" id="NXIE01000001">
    <property type="protein sequence ID" value="RXK14010.1"/>
    <property type="molecule type" value="Genomic_DNA"/>
</dbReference>
<dbReference type="Pfam" id="PF00578">
    <property type="entry name" value="AhpC-TSA"/>
    <property type="match status" value="1"/>
</dbReference>
<proteinExistence type="predicted"/>
<comment type="caution">
    <text evidence="6">The sequence shown here is derived from an EMBL/GenBank/DDBJ whole genome shotgun (WGS) entry which is preliminary data.</text>
</comment>
<dbReference type="InterPro" id="IPR036249">
    <property type="entry name" value="Thioredoxin-like_sf"/>
</dbReference>
<accession>A0A4Q1AY92</accession>
<name>A0A4Q1AY92_9BACT</name>
<dbReference type="PANTHER" id="PTHR42852">
    <property type="entry name" value="THIOL:DISULFIDE INTERCHANGE PROTEIN DSBE"/>
    <property type="match status" value="1"/>
</dbReference>
<sequence length="183" mass="20848">MQFKILAFFIISLSLLLTGCDSKKEEKEIVKEVQTKFTLKAQDQSSLTIEKKEEKVLIPELKGKAVLLNFWATWCPPCRAEIPHLNNLRKKYEGQLEIVGLNLGKKDGTLLTDQELNRFIEEYEISYLITNTQDNFKIADQIGSVKSIPTLFLIDPEGNIAQRYVGVVPEEMMEVDIENALGK</sequence>
<evidence type="ECO:0000256" key="2">
    <source>
        <dbReference type="ARBA" id="ARBA00022748"/>
    </source>
</evidence>
<evidence type="ECO:0000256" key="4">
    <source>
        <dbReference type="ARBA" id="ARBA00023284"/>
    </source>
</evidence>
<dbReference type="PANTHER" id="PTHR42852:SF6">
    <property type="entry name" value="THIOL:DISULFIDE INTERCHANGE PROTEIN DSBE"/>
    <property type="match status" value="1"/>
</dbReference>
<dbReference type="InterPro" id="IPR000866">
    <property type="entry name" value="AhpC/TSA"/>
</dbReference>
<dbReference type="InterPro" id="IPR050553">
    <property type="entry name" value="Thioredoxin_ResA/DsbE_sf"/>
</dbReference>
<dbReference type="PROSITE" id="PS51352">
    <property type="entry name" value="THIOREDOXIN_2"/>
    <property type="match status" value="1"/>
</dbReference>
<dbReference type="Proteomes" id="UP000289718">
    <property type="component" value="Unassembled WGS sequence"/>
</dbReference>
<keyword evidence="3" id="KW-1015">Disulfide bond</keyword>
<organism evidence="6 7">
    <name type="scientific">Halarcobacter mediterraneus</name>
    <dbReference type="NCBI Taxonomy" id="2023153"/>
    <lineage>
        <taxon>Bacteria</taxon>
        <taxon>Pseudomonadati</taxon>
        <taxon>Campylobacterota</taxon>
        <taxon>Epsilonproteobacteria</taxon>
        <taxon>Campylobacterales</taxon>
        <taxon>Arcobacteraceae</taxon>
        <taxon>Halarcobacter</taxon>
    </lineage>
</organism>
<feature type="domain" description="Thioredoxin" evidence="5">
    <location>
        <begin position="35"/>
        <end position="182"/>
    </location>
</feature>
<keyword evidence="4" id="KW-0676">Redox-active center</keyword>
<dbReference type="SUPFAM" id="SSF52833">
    <property type="entry name" value="Thioredoxin-like"/>
    <property type="match status" value="1"/>
</dbReference>
<dbReference type="InterPro" id="IPR013766">
    <property type="entry name" value="Thioredoxin_domain"/>
</dbReference>
<gene>
    <name evidence="6" type="ORF">CP965_00750</name>
</gene>
<evidence type="ECO:0000256" key="1">
    <source>
        <dbReference type="ARBA" id="ARBA00004196"/>
    </source>
</evidence>
<keyword evidence="7" id="KW-1185">Reference proteome</keyword>
<dbReference type="PROSITE" id="PS51257">
    <property type="entry name" value="PROKAR_LIPOPROTEIN"/>
    <property type="match status" value="1"/>
</dbReference>
<evidence type="ECO:0000313" key="6">
    <source>
        <dbReference type="EMBL" id="RXK14010.1"/>
    </source>
</evidence>
<evidence type="ECO:0000256" key="3">
    <source>
        <dbReference type="ARBA" id="ARBA00023157"/>
    </source>
</evidence>
<dbReference type="PROSITE" id="PS00194">
    <property type="entry name" value="THIOREDOXIN_1"/>
    <property type="match status" value="1"/>
</dbReference>
<dbReference type="GO" id="GO:0016209">
    <property type="term" value="F:antioxidant activity"/>
    <property type="evidence" value="ECO:0007669"/>
    <property type="project" value="InterPro"/>
</dbReference>
<dbReference type="GO" id="GO:0017004">
    <property type="term" value="P:cytochrome complex assembly"/>
    <property type="evidence" value="ECO:0007669"/>
    <property type="project" value="UniProtKB-KW"/>
</dbReference>
<dbReference type="GO" id="GO:0016491">
    <property type="term" value="F:oxidoreductase activity"/>
    <property type="evidence" value="ECO:0007669"/>
    <property type="project" value="InterPro"/>
</dbReference>
<reference evidence="6 7" key="1">
    <citation type="submission" date="2017-09" db="EMBL/GenBank/DDBJ databases">
        <title>Genomics of the genus Arcobacter.</title>
        <authorList>
            <person name="Perez-Cataluna A."/>
            <person name="Figueras M.J."/>
            <person name="Salas-Masso N."/>
        </authorList>
    </citation>
    <scope>NUCLEOTIDE SEQUENCE [LARGE SCALE GENOMIC DNA]</scope>
    <source>
        <strain evidence="6 7">F156-34</strain>
    </source>
</reference>
<dbReference type="CDD" id="cd02966">
    <property type="entry name" value="TlpA_like_family"/>
    <property type="match status" value="1"/>
</dbReference>
<evidence type="ECO:0000259" key="5">
    <source>
        <dbReference type="PROSITE" id="PS51352"/>
    </source>
</evidence>
<dbReference type="Gene3D" id="3.40.30.10">
    <property type="entry name" value="Glutaredoxin"/>
    <property type="match status" value="1"/>
</dbReference>